<gene>
    <name evidence="1" type="ORF">F6J89_13755</name>
</gene>
<dbReference type="SUPFAM" id="SSF53649">
    <property type="entry name" value="Alkaline phosphatase-like"/>
    <property type="match status" value="1"/>
</dbReference>
<dbReference type="AlphaFoldDB" id="A0A6B3NAP8"/>
<dbReference type="Gene3D" id="3.40.720.10">
    <property type="entry name" value="Alkaline Phosphatase, subunit A"/>
    <property type="match status" value="1"/>
</dbReference>
<proteinExistence type="predicted"/>
<organism evidence="1">
    <name type="scientific">Symploca sp. SIO1C4</name>
    <dbReference type="NCBI Taxonomy" id="2607765"/>
    <lineage>
        <taxon>Bacteria</taxon>
        <taxon>Bacillati</taxon>
        <taxon>Cyanobacteriota</taxon>
        <taxon>Cyanophyceae</taxon>
        <taxon>Coleofasciculales</taxon>
        <taxon>Coleofasciculaceae</taxon>
        <taxon>Symploca</taxon>
    </lineage>
</organism>
<protein>
    <submittedName>
        <fullName evidence="1">Nucleotide pyrophosphatase</fullName>
    </submittedName>
</protein>
<reference evidence="1" key="1">
    <citation type="submission" date="2019-11" db="EMBL/GenBank/DDBJ databases">
        <title>Genomic insights into an expanded diversity of filamentous marine cyanobacteria reveals the extraordinary biosynthetic potential of Moorea and Okeania.</title>
        <authorList>
            <person name="Ferreira Leao T."/>
            <person name="Wang M."/>
            <person name="Moss N."/>
            <person name="Da Silva R."/>
            <person name="Sanders J."/>
            <person name="Nurk S."/>
            <person name="Gurevich A."/>
            <person name="Humphrey G."/>
            <person name="Reher R."/>
            <person name="Zhu Q."/>
            <person name="Belda-Ferre P."/>
            <person name="Glukhov E."/>
            <person name="Rex R."/>
            <person name="Dorrestein P.C."/>
            <person name="Knight R."/>
            <person name="Pevzner P."/>
            <person name="Gerwick W.H."/>
            <person name="Gerwick L."/>
        </authorList>
    </citation>
    <scope>NUCLEOTIDE SEQUENCE</scope>
    <source>
        <strain evidence="1">SIO1C4</strain>
    </source>
</reference>
<dbReference type="Pfam" id="PF01663">
    <property type="entry name" value="Phosphodiest"/>
    <property type="match status" value="1"/>
</dbReference>
<dbReference type="InterPro" id="IPR002591">
    <property type="entry name" value="Phosphodiest/P_Trfase"/>
</dbReference>
<dbReference type="EMBL" id="JAAHFQ010000244">
    <property type="protein sequence ID" value="NER28660.1"/>
    <property type="molecule type" value="Genomic_DNA"/>
</dbReference>
<name>A0A6B3NAP8_9CYAN</name>
<comment type="caution">
    <text evidence="1">The sequence shown here is derived from an EMBL/GenBank/DDBJ whole genome shotgun (WGS) entry which is preliminary data.</text>
</comment>
<evidence type="ECO:0000313" key="1">
    <source>
        <dbReference type="EMBL" id="NER28660.1"/>
    </source>
</evidence>
<sequence>MKTPVIAIGLDAADPVLLENWMSQGHLQNLKQLRKQGAYGRLTNLEHYKAETPWTTFLTGCLPSQTGYWAPIKFHEGTYEATLVEAYNFKEYSPFYALGDDYRVAVFDIPQSSLSEQVNGSQVLAWGAHSPQTPTHSLPAQLLSDLISKHGEHPALHKDHGDWWDLDYLQHLKQALETGIEQRSAICRDFLRQEQWDLFLTIFGETHSAGHDFWFLSQPEHPLYHHHKLNGFSSDPMLEVFESVDRAVGEIIAEAPKNAYVIVFAVHGSGSNTTDVTSMLFLPEFLYRFSFPGKSMLPIGKLGVPPLAPIVTPKTMNWQAEVWRQIYHPNPLITWLRRWGPEKLNQKLEPWLPRLAKLTGANYSILSRLRRPGG</sequence>
<accession>A0A6B3NAP8</accession>
<feature type="non-terminal residue" evidence="1">
    <location>
        <position position="374"/>
    </location>
</feature>
<dbReference type="InterPro" id="IPR017850">
    <property type="entry name" value="Alkaline_phosphatase_core_sf"/>
</dbReference>